<dbReference type="PANTHER" id="PTHR39963:SF1">
    <property type="entry name" value="MNMC-LIKE METHYLTRANSFERASE DOMAIN-CONTAINING PROTEIN"/>
    <property type="match status" value="1"/>
</dbReference>
<evidence type="ECO:0000259" key="2">
    <source>
        <dbReference type="Pfam" id="PF05430"/>
    </source>
</evidence>
<dbReference type="SUPFAM" id="SSF53335">
    <property type="entry name" value="S-adenosyl-L-methionine-dependent methyltransferases"/>
    <property type="match status" value="1"/>
</dbReference>
<keyword evidence="4" id="KW-1185">Reference proteome</keyword>
<accession>A0ABR9VRR4</accession>
<feature type="domain" description="MnmC-like methyltransferase" evidence="2">
    <location>
        <begin position="21"/>
        <end position="121"/>
    </location>
</feature>
<sequence>MENDRQVPRQAIADGLLQGWPELVQEILQDLAQTETVNREFLTAHLAIGDARQTLLSVVPRQINADAIFLDPFSPPKCPQLWTVEFLRHLGDRLAPTGRLATYCSAAAVRSGLQLAGLHLATMGDCQPPHPRRRPLGTLASPQPLPPSDFAPWEMEHLQTKAAIPYRDPLGTDPAAVILARRRAEQSQSALEPTSRWKKRWLSPDPETMASAL</sequence>
<evidence type="ECO:0000313" key="3">
    <source>
        <dbReference type="EMBL" id="MBE9254047.1"/>
    </source>
</evidence>
<dbReference type="InterPro" id="IPR029063">
    <property type="entry name" value="SAM-dependent_MTases_sf"/>
</dbReference>
<dbReference type="Pfam" id="PF05430">
    <property type="entry name" value="Methyltransf_30"/>
    <property type="match status" value="1"/>
</dbReference>
<dbReference type="Proteomes" id="UP000658720">
    <property type="component" value="Unassembled WGS sequence"/>
</dbReference>
<evidence type="ECO:0000256" key="1">
    <source>
        <dbReference type="SAM" id="MobiDB-lite"/>
    </source>
</evidence>
<name>A0ABR9VRR4_9SYNC</name>
<protein>
    <submittedName>
        <fullName evidence="3">tRNA (5-methylaminomethyl-2-thiouridine)(34)-methyltransferase MnmD</fullName>
    </submittedName>
</protein>
<feature type="region of interest" description="Disordered" evidence="1">
    <location>
        <begin position="183"/>
        <end position="213"/>
    </location>
</feature>
<evidence type="ECO:0000313" key="4">
    <source>
        <dbReference type="Proteomes" id="UP000658720"/>
    </source>
</evidence>
<dbReference type="PANTHER" id="PTHR39963">
    <property type="entry name" value="SLL0983 PROTEIN"/>
    <property type="match status" value="1"/>
</dbReference>
<reference evidence="3 4" key="1">
    <citation type="submission" date="2020-10" db="EMBL/GenBank/DDBJ databases">
        <authorList>
            <person name="Castelo-Branco R."/>
            <person name="Eusebio N."/>
            <person name="Adriana R."/>
            <person name="Vieira A."/>
            <person name="Brugerolle De Fraissinette N."/>
            <person name="Rezende De Castro R."/>
            <person name="Schneider M.P."/>
            <person name="Vasconcelos V."/>
            <person name="Leao P.N."/>
        </authorList>
    </citation>
    <scope>NUCLEOTIDE SEQUENCE [LARGE SCALE GENOMIC DNA]</scope>
    <source>
        <strain evidence="3 4">LEGE 00031</strain>
    </source>
</reference>
<dbReference type="EMBL" id="JADEVV010000022">
    <property type="protein sequence ID" value="MBE9254047.1"/>
    <property type="molecule type" value="Genomic_DNA"/>
</dbReference>
<dbReference type="Gene3D" id="3.40.50.150">
    <property type="entry name" value="Vaccinia Virus protein VP39"/>
    <property type="match status" value="1"/>
</dbReference>
<proteinExistence type="predicted"/>
<comment type="caution">
    <text evidence="3">The sequence shown here is derived from an EMBL/GenBank/DDBJ whole genome shotgun (WGS) entry which is preliminary data.</text>
</comment>
<dbReference type="InterPro" id="IPR008471">
    <property type="entry name" value="MnmC-like_methylTransf"/>
</dbReference>
<gene>
    <name evidence="3" type="ORF">IQ217_09375</name>
</gene>
<organism evidence="3 4">
    <name type="scientific">Synechocystis salina LEGE 00031</name>
    <dbReference type="NCBI Taxonomy" id="1828736"/>
    <lineage>
        <taxon>Bacteria</taxon>
        <taxon>Bacillati</taxon>
        <taxon>Cyanobacteriota</taxon>
        <taxon>Cyanophyceae</taxon>
        <taxon>Synechococcales</taxon>
        <taxon>Merismopediaceae</taxon>
        <taxon>Synechocystis</taxon>
    </lineage>
</organism>